<proteinExistence type="predicted"/>
<evidence type="ECO:0000313" key="2">
    <source>
        <dbReference type="EMBL" id="EYE89013.1"/>
    </source>
</evidence>
<comment type="caution">
    <text evidence="2">The sequence shown here is derived from an EMBL/GenBank/DDBJ whole genome shotgun (WGS) entry which is preliminary data.</text>
</comment>
<sequence length="183" mass="21350">MNNVFNNFKWGFLMIMLDFRIAGFDLLPDFIGYIIFFNSLGYLVSQSEFFDKAKNLSIAMIVFSLFTFYQKTNNMGNNYNFGNPVIFVIGLIALIVDLILVYNIFQGINQMASVQNKDYLINESDECWRYYLILCFLPLIAIILMFIPVVLVLFLICLIAFAIYVIYKIFKFMGKCSEELSMY</sequence>
<reference evidence="2 3" key="1">
    <citation type="journal article" date="2014" name="Genome Announc.">
        <title>Draft Genome Sequence of Fervidicella metallireducens Strain AeBT, an Iron-Reducing Thermoanaerobe from the Great Artesian Basin.</title>
        <authorList>
            <person name="Patel B.K."/>
        </authorList>
    </citation>
    <scope>NUCLEOTIDE SEQUENCE [LARGE SCALE GENOMIC DNA]</scope>
    <source>
        <strain evidence="2 3">AeB</strain>
    </source>
</reference>
<dbReference type="AlphaFoldDB" id="A0A017RW81"/>
<keyword evidence="3" id="KW-1185">Reference proteome</keyword>
<feature type="transmembrane region" description="Helical" evidence="1">
    <location>
        <begin position="84"/>
        <end position="106"/>
    </location>
</feature>
<keyword evidence="1" id="KW-1133">Transmembrane helix</keyword>
<dbReference type="STRING" id="1403537.Q428_04735"/>
<feature type="transmembrane region" description="Helical" evidence="1">
    <location>
        <begin position="127"/>
        <end position="147"/>
    </location>
</feature>
<dbReference type="Proteomes" id="UP000019681">
    <property type="component" value="Unassembled WGS sequence"/>
</dbReference>
<keyword evidence="1" id="KW-0812">Transmembrane</keyword>
<keyword evidence="1" id="KW-0472">Membrane</keyword>
<gene>
    <name evidence="2" type="ORF">Q428_04735</name>
</gene>
<evidence type="ECO:0000313" key="3">
    <source>
        <dbReference type="Proteomes" id="UP000019681"/>
    </source>
</evidence>
<dbReference type="EMBL" id="AZQP01000010">
    <property type="protein sequence ID" value="EYE89013.1"/>
    <property type="molecule type" value="Genomic_DNA"/>
</dbReference>
<accession>A0A017RW81</accession>
<feature type="transmembrane region" description="Helical" evidence="1">
    <location>
        <begin position="20"/>
        <end position="44"/>
    </location>
</feature>
<feature type="transmembrane region" description="Helical" evidence="1">
    <location>
        <begin position="153"/>
        <end position="170"/>
    </location>
</feature>
<evidence type="ECO:0000256" key="1">
    <source>
        <dbReference type="SAM" id="Phobius"/>
    </source>
</evidence>
<feature type="transmembrane region" description="Helical" evidence="1">
    <location>
        <begin position="56"/>
        <end position="72"/>
    </location>
</feature>
<name>A0A017RW81_9CLOT</name>
<organism evidence="2 3">
    <name type="scientific">Fervidicella metallireducens AeB</name>
    <dbReference type="NCBI Taxonomy" id="1403537"/>
    <lineage>
        <taxon>Bacteria</taxon>
        <taxon>Bacillati</taxon>
        <taxon>Bacillota</taxon>
        <taxon>Clostridia</taxon>
        <taxon>Eubacteriales</taxon>
        <taxon>Clostridiaceae</taxon>
        <taxon>Fervidicella</taxon>
    </lineage>
</organism>
<protein>
    <submittedName>
        <fullName evidence="2">Uncharacterized protein</fullName>
    </submittedName>
</protein>